<dbReference type="Pfam" id="PF00067">
    <property type="entry name" value="p450"/>
    <property type="match status" value="2"/>
</dbReference>
<dbReference type="PANTHER" id="PTHR47947">
    <property type="entry name" value="CYTOCHROME P450 82C3-RELATED"/>
    <property type="match status" value="1"/>
</dbReference>
<evidence type="ECO:0000256" key="2">
    <source>
        <dbReference type="ARBA" id="ARBA00010617"/>
    </source>
</evidence>
<keyword evidence="8 11" id="KW-0408">Iron</keyword>
<evidence type="ECO:0000256" key="9">
    <source>
        <dbReference type="ARBA" id="ARBA00023033"/>
    </source>
</evidence>
<evidence type="ECO:0000256" key="3">
    <source>
        <dbReference type="ARBA" id="ARBA00022617"/>
    </source>
</evidence>
<dbReference type="Proteomes" id="UP000467840">
    <property type="component" value="Chromosome 12"/>
</dbReference>
<dbReference type="GO" id="GO:0016705">
    <property type="term" value="F:oxidoreductase activity, acting on paired donors, with incorporation or reduction of molecular oxygen"/>
    <property type="evidence" value="ECO:0007669"/>
    <property type="project" value="InterPro"/>
</dbReference>
<evidence type="ECO:0000256" key="11">
    <source>
        <dbReference type="PIRSR" id="PIRSR602401-1"/>
    </source>
</evidence>
<gene>
    <name evidence="13" type="ORF">GH714_015257</name>
</gene>
<evidence type="ECO:0000256" key="5">
    <source>
        <dbReference type="ARBA" id="ARBA00022723"/>
    </source>
</evidence>
<comment type="subcellular location">
    <subcellularLocation>
        <location evidence="1">Membrane</location>
        <topology evidence="1">Single-pass membrane protein</topology>
    </subcellularLocation>
</comment>
<keyword evidence="6" id="KW-1133">Transmembrane helix</keyword>
<dbReference type="PANTHER" id="PTHR47947:SF62">
    <property type="entry name" value="CYTOCHROME P450, FAMILY 81, SUBFAMILY D, POLYPEPTIDE 5"/>
    <property type="match status" value="1"/>
</dbReference>
<name>A0A6A6K5U9_HEVBR</name>
<dbReference type="PRINTS" id="PR00385">
    <property type="entry name" value="P450"/>
</dbReference>
<dbReference type="InterPro" id="IPR036396">
    <property type="entry name" value="Cyt_P450_sf"/>
</dbReference>
<evidence type="ECO:0008006" key="15">
    <source>
        <dbReference type="Google" id="ProtNLM"/>
    </source>
</evidence>
<evidence type="ECO:0000256" key="1">
    <source>
        <dbReference type="ARBA" id="ARBA00004167"/>
    </source>
</evidence>
<dbReference type="GO" id="GO:0005506">
    <property type="term" value="F:iron ion binding"/>
    <property type="evidence" value="ECO:0007669"/>
    <property type="project" value="InterPro"/>
</dbReference>
<feature type="binding site" description="axial binding residue" evidence="11">
    <location>
        <position position="114"/>
    </location>
    <ligand>
        <name>heme</name>
        <dbReference type="ChEBI" id="CHEBI:30413"/>
    </ligand>
    <ligandPart>
        <name>Fe</name>
        <dbReference type="ChEBI" id="CHEBI:18248"/>
    </ligandPart>
</feature>
<dbReference type="InterPro" id="IPR002401">
    <property type="entry name" value="Cyt_P450_E_grp-I"/>
</dbReference>
<keyword evidence="3 11" id="KW-0349">Heme</keyword>
<evidence type="ECO:0000256" key="10">
    <source>
        <dbReference type="ARBA" id="ARBA00023136"/>
    </source>
</evidence>
<dbReference type="EMBL" id="JAAGAX010000018">
    <property type="protein sequence ID" value="KAF2283785.1"/>
    <property type="molecule type" value="Genomic_DNA"/>
</dbReference>
<dbReference type="InterPro" id="IPR050651">
    <property type="entry name" value="Plant_Cytochrome_P450_Monoox"/>
</dbReference>
<evidence type="ECO:0000256" key="6">
    <source>
        <dbReference type="ARBA" id="ARBA00022989"/>
    </source>
</evidence>
<dbReference type="SUPFAM" id="SSF48264">
    <property type="entry name" value="Cytochrome P450"/>
    <property type="match status" value="1"/>
</dbReference>
<keyword evidence="9 12" id="KW-0503">Monooxygenase</keyword>
<comment type="caution">
    <text evidence="13">The sequence shown here is derived from an EMBL/GenBank/DDBJ whole genome shotgun (WGS) entry which is preliminary data.</text>
</comment>
<evidence type="ECO:0000313" key="14">
    <source>
        <dbReference type="Proteomes" id="UP000467840"/>
    </source>
</evidence>
<evidence type="ECO:0000256" key="7">
    <source>
        <dbReference type="ARBA" id="ARBA00023002"/>
    </source>
</evidence>
<dbReference type="InterPro" id="IPR017972">
    <property type="entry name" value="Cyt_P450_CS"/>
</dbReference>
<comment type="similarity">
    <text evidence="2 12">Belongs to the cytochrome P450 family.</text>
</comment>
<comment type="cofactor">
    <cofactor evidence="11">
        <name>heme</name>
        <dbReference type="ChEBI" id="CHEBI:30413"/>
    </cofactor>
</comment>
<keyword evidence="10" id="KW-0472">Membrane</keyword>
<evidence type="ECO:0000256" key="4">
    <source>
        <dbReference type="ARBA" id="ARBA00022692"/>
    </source>
</evidence>
<protein>
    <recommendedName>
        <fullName evidence="15">Cytochrome P450</fullName>
    </recommendedName>
</protein>
<evidence type="ECO:0000256" key="12">
    <source>
        <dbReference type="RuleBase" id="RU000461"/>
    </source>
</evidence>
<accession>A0A6A6K5U9</accession>
<reference evidence="13 14" key="1">
    <citation type="journal article" date="2020" name="Mol. Plant">
        <title>The Chromosome-Based Rubber Tree Genome Provides New Insights into Spurge Genome Evolution and Rubber Biosynthesis.</title>
        <authorList>
            <person name="Liu J."/>
            <person name="Shi C."/>
            <person name="Shi C.C."/>
            <person name="Li W."/>
            <person name="Zhang Q.J."/>
            <person name="Zhang Y."/>
            <person name="Li K."/>
            <person name="Lu H.F."/>
            <person name="Shi C."/>
            <person name="Zhu S.T."/>
            <person name="Xiao Z.Y."/>
            <person name="Nan H."/>
            <person name="Yue Y."/>
            <person name="Zhu X.G."/>
            <person name="Wu Y."/>
            <person name="Hong X.N."/>
            <person name="Fan G.Y."/>
            <person name="Tong Y."/>
            <person name="Zhang D."/>
            <person name="Mao C.L."/>
            <person name="Liu Y.L."/>
            <person name="Hao S.J."/>
            <person name="Liu W.Q."/>
            <person name="Lv M.Q."/>
            <person name="Zhang H.B."/>
            <person name="Liu Y."/>
            <person name="Hu-Tang G.R."/>
            <person name="Wang J.P."/>
            <person name="Wang J.H."/>
            <person name="Sun Y.H."/>
            <person name="Ni S.B."/>
            <person name="Chen W.B."/>
            <person name="Zhang X.C."/>
            <person name="Jiao Y.N."/>
            <person name="Eichler E.E."/>
            <person name="Li G.H."/>
            <person name="Liu X."/>
            <person name="Gao L.Z."/>
        </authorList>
    </citation>
    <scope>NUCLEOTIDE SEQUENCE [LARGE SCALE GENOMIC DNA]</scope>
    <source>
        <strain evidence="14">cv. GT1</strain>
        <tissue evidence="13">Leaf</tissue>
    </source>
</reference>
<keyword evidence="4" id="KW-0812">Transmembrane</keyword>
<dbReference type="PROSITE" id="PS00086">
    <property type="entry name" value="CYTOCHROME_P450"/>
    <property type="match status" value="1"/>
</dbReference>
<keyword evidence="5 11" id="KW-0479">Metal-binding</keyword>
<evidence type="ECO:0000256" key="8">
    <source>
        <dbReference type="ARBA" id="ARBA00023004"/>
    </source>
</evidence>
<dbReference type="GO" id="GO:0020037">
    <property type="term" value="F:heme binding"/>
    <property type="evidence" value="ECO:0007669"/>
    <property type="project" value="InterPro"/>
</dbReference>
<organism evidence="13 14">
    <name type="scientific">Hevea brasiliensis</name>
    <name type="common">Para rubber tree</name>
    <name type="synonym">Siphonia brasiliensis</name>
    <dbReference type="NCBI Taxonomy" id="3981"/>
    <lineage>
        <taxon>Eukaryota</taxon>
        <taxon>Viridiplantae</taxon>
        <taxon>Streptophyta</taxon>
        <taxon>Embryophyta</taxon>
        <taxon>Tracheophyta</taxon>
        <taxon>Spermatophyta</taxon>
        <taxon>Magnoliopsida</taxon>
        <taxon>eudicotyledons</taxon>
        <taxon>Gunneridae</taxon>
        <taxon>Pentapetalae</taxon>
        <taxon>rosids</taxon>
        <taxon>fabids</taxon>
        <taxon>Malpighiales</taxon>
        <taxon>Euphorbiaceae</taxon>
        <taxon>Crotonoideae</taxon>
        <taxon>Micrandreae</taxon>
        <taxon>Hevea</taxon>
    </lineage>
</organism>
<keyword evidence="14" id="KW-1185">Reference proteome</keyword>
<keyword evidence="7 12" id="KW-0560">Oxidoreductase</keyword>
<dbReference type="InterPro" id="IPR001128">
    <property type="entry name" value="Cyt_P450"/>
</dbReference>
<sequence>MIFAGTNTTAVTLEWAMSNLFNHPQVLEKAKQTLRLCPAAPLLLSHFSKNECTIGGYDVPKNSMLFINAWAIHRDPQLWNDALKFRPERFQKCQAEAEDYGYKFMAFGLGRRACPGMALANILSFALGSMIQCFEWKRVTDKQIDSAEGNGLPMPKAEPLEVMCIARDIIHKELSSFQRNSY</sequence>
<dbReference type="GO" id="GO:0004497">
    <property type="term" value="F:monooxygenase activity"/>
    <property type="evidence" value="ECO:0007669"/>
    <property type="project" value="UniProtKB-KW"/>
</dbReference>
<dbReference type="Gene3D" id="1.10.630.10">
    <property type="entry name" value="Cytochrome P450"/>
    <property type="match status" value="2"/>
</dbReference>
<dbReference type="AlphaFoldDB" id="A0A6A6K5U9"/>
<evidence type="ECO:0000313" key="13">
    <source>
        <dbReference type="EMBL" id="KAF2283785.1"/>
    </source>
</evidence>
<proteinExistence type="inferred from homology"/>
<dbReference type="PRINTS" id="PR00463">
    <property type="entry name" value="EP450I"/>
</dbReference>